<dbReference type="EMBL" id="BLPG01000001">
    <property type="protein sequence ID" value="GFJ95391.1"/>
    <property type="molecule type" value="Genomic_DNA"/>
</dbReference>
<dbReference type="GO" id="GO:0030246">
    <property type="term" value="F:carbohydrate binding"/>
    <property type="evidence" value="ECO:0007669"/>
    <property type="project" value="InterPro"/>
</dbReference>
<reference evidence="3 4" key="2">
    <citation type="submission" date="2020-03" db="EMBL/GenBank/DDBJ databases">
        <authorList>
            <person name="Ichikawa N."/>
            <person name="Kimura A."/>
            <person name="Kitahashi Y."/>
            <person name="Uohara A."/>
        </authorList>
    </citation>
    <scope>NUCLEOTIDE SEQUENCE [LARGE SCALE GENOMIC DNA]</scope>
    <source>
        <strain evidence="3 4">NBRC 108638</strain>
    </source>
</reference>
<dbReference type="Gene3D" id="3.20.20.80">
    <property type="entry name" value="Glycosidases"/>
    <property type="match status" value="1"/>
</dbReference>
<dbReference type="SUPFAM" id="SSF51445">
    <property type="entry name" value="(Trans)glycosidases"/>
    <property type="match status" value="1"/>
</dbReference>
<gene>
    <name evidence="3" type="ORF">Prum_090330</name>
</gene>
<accession>A0A6V8LKC6</accession>
<dbReference type="Proteomes" id="UP000482960">
    <property type="component" value="Unassembled WGS sequence"/>
</dbReference>
<organism evidence="3 4">
    <name type="scientific">Phytohabitans rumicis</name>
    <dbReference type="NCBI Taxonomy" id="1076125"/>
    <lineage>
        <taxon>Bacteria</taxon>
        <taxon>Bacillati</taxon>
        <taxon>Actinomycetota</taxon>
        <taxon>Actinomycetes</taxon>
        <taxon>Micromonosporales</taxon>
        <taxon>Micromonosporaceae</taxon>
    </lineage>
</organism>
<name>A0A6V8LKC6_9ACTN</name>
<dbReference type="RefSeq" id="WP_246278477.1">
    <property type="nucleotide sequence ID" value="NZ_BAABJB010000012.1"/>
</dbReference>
<sequence length="569" mass="61158">MHRRLARAAVAAIALAATGASVAITNTAYAANSTLTVNVGSPFRPVTRVASGGLYALAENNRPPDSMLLPIRMRNIVQPPPGVQQRPNGQPPGGDALLVAQQAIRTGAGMVIRLPDIYPNFPYQWVSWNDWLSKVDTMVNARMAATTVSNVEAYELWNEPDYTWNTGAAGSFTDGWVRTHQRVRSRDALTPILGPSITGWNVTWMRSFLTHARNTNTLPDIVCWHELPGTSAQVAAHVSAYRALESELGISPRPISINEYGWTDEIDVPGRATSYIAKLERAGVEMANRAFWYEYGTVNGLVVNNSQPTGSWWLYKWYGDMAGNMVTTTPQTQSGIDGFASYDPTRRQVHVIFGNESGTNTVRLTGLGALGGTVRVRLESTPNSGRFTAVTAPTAHSDTTATVSGGAVSVSVPNMDAGRAYHIVVEPTSGVPSYQQRYEAENAAVFHAQRLSAASASSGGYVGRIDNSTDFRTHSYVDFIVNVPTARTYTMAIGYANGTGATSTQGLAYNGGGWSTVSYPPTAGWGQFGSTVSTTVNLRAGYNVIRLAKGSPFFGGGTGYAELDYIQLT</sequence>
<dbReference type="AlphaFoldDB" id="A0A6V8LKC6"/>
<dbReference type="InterPro" id="IPR008979">
    <property type="entry name" value="Galactose-bd-like_sf"/>
</dbReference>
<dbReference type="SUPFAM" id="SSF49785">
    <property type="entry name" value="Galactose-binding domain-like"/>
    <property type="match status" value="1"/>
</dbReference>
<evidence type="ECO:0000313" key="4">
    <source>
        <dbReference type="Proteomes" id="UP000482960"/>
    </source>
</evidence>
<comment type="caution">
    <text evidence="3">The sequence shown here is derived from an EMBL/GenBank/DDBJ whole genome shotgun (WGS) entry which is preliminary data.</text>
</comment>
<evidence type="ECO:0000259" key="2">
    <source>
        <dbReference type="PROSITE" id="PS51175"/>
    </source>
</evidence>
<dbReference type="InterPro" id="IPR017853">
    <property type="entry name" value="GH"/>
</dbReference>
<feature type="chain" id="PRO_5028822401" description="CBM6 domain-containing protein" evidence="1">
    <location>
        <begin position="31"/>
        <end position="569"/>
    </location>
</feature>
<evidence type="ECO:0000256" key="1">
    <source>
        <dbReference type="SAM" id="SignalP"/>
    </source>
</evidence>
<dbReference type="Gene3D" id="2.60.120.260">
    <property type="entry name" value="Galactose-binding domain-like"/>
    <property type="match status" value="1"/>
</dbReference>
<protein>
    <recommendedName>
        <fullName evidence="2">CBM6 domain-containing protein</fullName>
    </recommendedName>
</protein>
<reference evidence="3 4" key="1">
    <citation type="submission" date="2020-03" db="EMBL/GenBank/DDBJ databases">
        <title>Whole genome shotgun sequence of Phytohabitans rumicis NBRC 108638.</title>
        <authorList>
            <person name="Komaki H."/>
            <person name="Tamura T."/>
        </authorList>
    </citation>
    <scope>NUCLEOTIDE SEQUENCE [LARGE SCALE GENOMIC DNA]</scope>
    <source>
        <strain evidence="3 4">NBRC 108638</strain>
    </source>
</reference>
<keyword evidence="4" id="KW-1185">Reference proteome</keyword>
<evidence type="ECO:0000313" key="3">
    <source>
        <dbReference type="EMBL" id="GFJ95391.1"/>
    </source>
</evidence>
<proteinExistence type="predicted"/>
<feature type="signal peptide" evidence="1">
    <location>
        <begin position="1"/>
        <end position="30"/>
    </location>
</feature>
<keyword evidence="1" id="KW-0732">Signal</keyword>
<feature type="domain" description="CBM6" evidence="2">
    <location>
        <begin position="436"/>
        <end position="569"/>
    </location>
</feature>
<dbReference type="InterPro" id="IPR005084">
    <property type="entry name" value="CBM6"/>
</dbReference>
<dbReference type="PROSITE" id="PS51175">
    <property type="entry name" value="CBM6"/>
    <property type="match status" value="1"/>
</dbReference>